<dbReference type="Proteomes" id="UP000750502">
    <property type="component" value="Unassembled WGS sequence"/>
</dbReference>
<organism evidence="1 2">
    <name type="scientific">Fusarium xylarioides</name>
    <dbReference type="NCBI Taxonomy" id="221167"/>
    <lineage>
        <taxon>Eukaryota</taxon>
        <taxon>Fungi</taxon>
        <taxon>Dikarya</taxon>
        <taxon>Ascomycota</taxon>
        <taxon>Pezizomycotina</taxon>
        <taxon>Sordariomycetes</taxon>
        <taxon>Hypocreomycetidae</taxon>
        <taxon>Hypocreales</taxon>
        <taxon>Nectriaceae</taxon>
        <taxon>Fusarium</taxon>
        <taxon>Fusarium fujikuroi species complex</taxon>
    </lineage>
</organism>
<reference evidence="1" key="1">
    <citation type="journal article" date="2020" name="bioRxiv">
        <title>Historical genomics reveals the evolutionary mechanisms behind multiple outbreaks of the host-specific coffee wilt pathogen Fusarium xylarioides.</title>
        <authorList>
            <person name="Peck D."/>
            <person name="Nowell R.W."/>
            <person name="Flood J."/>
            <person name="Ryan M.J."/>
            <person name="Barraclough T.G."/>
        </authorList>
    </citation>
    <scope>NUCLEOTIDE SEQUENCE</scope>
    <source>
        <strain evidence="1">IMI 127659i</strain>
    </source>
</reference>
<accession>A0A9P7IUA7</accession>
<name>A0A9P7IUA7_9HYPO</name>
<dbReference type="AlphaFoldDB" id="A0A9P7IUA7"/>
<dbReference type="EMBL" id="JADFTT010000020">
    <property type="protein sequence ID" value="KAG5772706.1"/>
    <property type="molecule type" value="Genomic_DNA"/>
</dbReference>
<gene>
    <name evidence="1" type="ORF">H9Q72_001206</name>
</gene>
<protein>
    <submittedName>
        <fullName evidence="1">Uncharacterized protein</fullName>
    </submittedName>
</protein>
<reference evidence="1" key="2">
    <citation type="submission" date="2020-10" db="EMBL/GenBank/DDBJ databases">
        <authorList>
            <person name="Peck L.D."/>
            <person name="Nowell R.W."/>
            <person name="Flood J."/>
            <person name="Ryan M.J."/>
            <person name="Barraclough T.G."/>
        </authorList>
    </citation>
    <scope>NUCLEOTIDE SEQUENCE</scope>
    <source>
        <strain evidence="1">IMI 127659i</strain>
    </source>
</reference>
<sequence length="221" mass="24134">MSAMREDGMPHQSTFGLEVRQEIADDTDKPRVDDYISTWDDGATDDLDSGWLCKAFPNAANIQHGRVMAYNYQSDLTANNILDELTLHAAAVTLLEAIEGKQTADEDALWVANHEKRFLSTAHLARALILFATPSPSSAWDESLLNIVLATSGSAQRQKGLEVLLSTGCKALRTTSDRFESLLNQYKVETVAEILGTSLIGMMVSSLLVSNSSIASRISQK</sequence>
<dbReference type="OrthoDB" id="5086500at2759"/>
<evidence type="ECO:0000313" key="2">
    <source>
        <dbReference type="Proteomes" id="UP000750502"/>
    </source>
</evidence>
<keyword evidence="2" id="KW-1185">Reference proteome</keyword>
<comment type="caution">
    <text evidence="1">The sequence shown here is derived from an EMBL/GenBank/DDBJ whole genome shotgun (WGS) entry which is preliminary data.</text>
</comment>
<proteinExistence type="predicted"/>
<evidence type="ECO:0000313" key="1">
    <source>
        <dbReference type="EMBL" id="KAG5772706.1"/>
    </source>
</evidence>